<keyword evidence="9 17" id="KW-1133">Transmembrane helix</keyword>
<evidence type="ECO:0000256" key="6">
    <source>
        <dbReference type="ARBA" id="ARBA00022516"/>
    </source>
</evidence>
<evidence type="ECO:0000313" key="18">
    <source>
        <dbReference type="EMBL" id="CAF0700844.1"/>
    </source>
</evidence>
<dbReference type="PANTHER" id="PTHR14269:SF11">
    <property type="entry name" value="CDP-DIACYLGLYCEROL--GLYCEROL-3-PHOSPHATE 3-PHOSPHATIDYLTRANSFERASE"/>
    <property type="match status" value="1"/>
</dbReference>
<evidence type="ECO:0000256" key="10">
    <source>
        <dbReference type="ARBA" id="ARBA00023098"/>
    </source>
</evidence>
<feature type="transmembrane region" description="Helical" evidence="17">
    <location>
        <begin position="78"/>
        <end position="102"/>
    </location>
</feature>
<evidence type="ECO:0000256" key="17">
    <source>
        <dbReference type="SAM" id="Phobius"/>
    </source>
</evidence>
<evidence type="ECO:0000256" key="7">
    <source>
        <dbReference type="ARBA" id="ARBA00022679"/>
    </source>
</evidence>
<comment type="subcellular location">
    <subcellularLocation>
        <location evidence="1">Membrane</location>
        <topology evidence="1">Multi-pass membrane protein</topology>
    </subcellularLocation>
</comment>
<dbReference type="Gene3D" id="1.20.120.1760">
    <property type="match status" value="1"/>
</dbReference>
<evidence type="ECO:0000256" key="4">
    <source>
        <dbReference type="ARBA" id="ARBA00013170"/>
    </source>
</evidence>
<dbReference type="GO" id="GO:0046474">
    <property type="term" value="P:glycerophospholipid biosynthetic process"/>
    <property type="evidence" value="ECO:0007669"/>
    <property type="project" value="TreeGrafter"/>
</dbReference>
<accession>A0A8J2BUX3</accession>
<dbReference type="Pfam" id="PF08819">
    <property type="entry name" value="DUF1802"/>
    <property type="match status" value="1"/>
</dbReference>
<evidence type="ECO:0000313" key="19">
    <source>
        <dbReference type="Proteomes" id="UP000663859"/>
    </source>
</evidence>
<dbReference type="Pfam" id="PF01066">
    <property type="entry name" value="CDP-OH_P_transf"/>
    <property type="match status" value="1"/>
</dbReference>
<dbReference type="RefSeq" id="WP_174582189.1">
    <property type="nucleotide sequence ID" value="NZ_CAJNOB010000034.1"/>
</dbReference>
<dbReference type="EC" id="2.7.8.5" evidence="4 15"/>
<evidence type="ECO:0000256" key="11">
    <source>
        <dbReference type="ARBA" id="ARBA00023136"/>
    </source>
</evidence>
<name>A0A8J2BUX3_9BACT</name>
<gene>
    <name evidence="18" type="ORF">MPNT_40052</name>
</gene>
<evidence type="ECO:0000256" key="9">
    <source>
        <dbReference type="ARBA" id="ARBA00022989"/>
    </source>
</evidence>
<keyword evidence="7 16" id="KW-0808">Transferase</keyword>
<evidence type="ECO:0000256" key="3">
    <source>
        <dbReference type="ARBA" id="ARBA00010441"/>
    </source>
</evidence>
<keyword evidence="10" id="KW-0443">Lipid metabolism</keyword>
<evidence type="ECO:0000256" key="1">
    <source>
        <dbReference type="ARBA" id="ARBA00004141"/>
    </source>
</evidence>
<keyword evidence="8 17" id="KW-0812">Transmembrane</keyword>
<dbReference type="InterPro" id="IPR050324">
    <property type="entry name" value="CDP-alcohol_PTase-I"/>
</dbReference>
<evidence type="ECO:0000256" key="2">
    <source>
        <dbReference type="ARBA" id="ARBA00005042"/>
    </source>
</evidence>
<dbReference type="Proteomes" id="UP000663859">
    <property type="component" value="Unassembled WGS sequence"/>
</dbReference>
<dbReference type="InterPro" id="IPR014923">
    <property type="entry name" value="DUF1802"/>
</dbReference>
<dbReference type="PANTHER" id="PTHR14269">
    <property type="entry name" value="CDP-DIACYLGLYCEROL--GLYCEROL-3-PHOSPHATE 3-PHOSPHATIDYLTRANSFERASE-RELATED"/>
    <property type="match status" value="1"/>
</dbReference>
<evidence type="ECO:0000256" key="16">
    <source>
        <dbReference type="RuleBase" id="RU003750"/>
    </source>
</evidence>
<dbReference type="InterPro" id="IPR048254">
    <property type="entry name" value="CDP_ALCOHOL_P_TRANSF_CS"/>
</dbReference>
<sequence length="393" mass="44088">MGGVAHDRQLPNKLSLGRLLLSAAFVADLSSSWPFKATAALGIFVVGSLTDWLDGWIARTRQWESDLGKLLDPLADKILITAAFIALLELGYAPMWVVVAIVSREFLITGLRTLAATRGFVLGAEKAGKHKTLSQILFVLACLTDQSLQELGAQESFLSRWLQLVQPPLLWIVLCITVASGLIYLVKNRGLFLASDPVPPIPASSVKREAVNCPAFKEWEAVVKALGSGHQSLLLRKGGLGELRRGFQVQHQRFWLLPTRFHQAQDKLKPPFASWVSRDEKPTEILLEYVAEVKEATFLTDWDHVEALDPFHIWATETVREKFFCGPVPGVHCLFVRVFRADPPVRIPWHASYEGCRSWTEVPASWERSRLIPVLTEEEFRQLLERISGLVRV</sequence>
<evidence type="ECO:0000256" key="12">
    <source>
        <dbReference type="ARBA" id="ARBA00023209"/>
    </source>
</evidence>
<dbReference type="GO" id="GO:0008444">
    <property type="term" value="F:CDP-diacylglycerol-glycerol-3-phosphate 3-phosphatidyltransferase activity"/>
    <property type="evidence" value="ECO:0007669"/>
    <property type="project" value="UniProtKB-UniRule"/>
</dbReference>
<comment type="pathway">
    <text evidence="2">Phospholipid metabolism; phosphatidylglycerol biosynthesis; phosphatidylglycerol from CDP-diacylglycerol: step 1/2.</text>
</comment>
<dbReference type="GO" id="GO:0016020">
    <property type="term" value="C:membrane"/>
    <property type="evidence" value="ECO:0007669"/>
    <property type="project" value="UniProtKB-SubCell"/>
</dbReference>
<reference evidence="18" key="1">
    <citation type="submission" date="2021-02" db="EMBL/GenBank/DDBJ databases">
        <authorList>
            <person name="Cremers G."/>
            <person name="Picone N."/>
        </authorList>
    </citation>
    <scope>NUCLEOTIDE SEQUENCE</scope>
    <source>
        <strain evidence="18">PQ17</strain>
    </source>
</reference>
<keyword evidence="6" id="KW-0444">Lipid biosynthesis</keyword>
<dbReference type="InterPro" id="IPR000462">
    <property type="entry name" value="CDP-OH_P_trans"/>
</dbReference>
<organism evidence="18 19">
    <name type="scientific">Candidatus Methylacidithermus pantelleriae</name>
    <dbReference type="NCBI Taxonomy" id="2744239"/>
    <lineage>
        <taxon>Bacteria</taxon>
        <taxon>Pseudomonadati</taxon>
        <taxon>Verrucomicrobiota</taxon>
        <taxon>Methylacidiphilae</taxon>
        <taxon>Methylacidiphilales</taxon>
        <taxon>Methylacidiphilaceae</taxon>
        <taxon>Candidatus Methylacidithermus</taxon>
    </lineage>
</organism>
<comment type="similarity">
    <text evidence="3 16">Belongs to the CDP-alcohol phosphatidyltransferase class-I family.</text>
</comment>
<keyword evidence="12" id="KW-0594">Phospholipid biosynthesis</keyword>
<comment type="caution">
    <text evidence="18">The sequence shown here is derived from an EMBL/GenBank/DDBJ whole genome shotgun (WGS) entry which is preliminary data.</text>
</comment>
<dbReference type="EMBL" id="CAJNOB010000034">
    <property type="protein sequence ID" value="CAF0700844.1"/>
    <property type="molecule type" value="Genomic_DNA"/>
</dbReference>
<keyword evidence="19" id="KW-1185">Reference proteome</keyword>
<feature type="transmembrane region" description="Helical" evidence="17">
    <location>
        <begin position="168"/>
        <end position="186"/>
    </location>
</feature>
<evidence type="ECO:0000256" key="15">
    <source>
        <dbReference type="NCBIfam" id="TIGR00560"/>
    </source>
</evidence>
<protein>
    <recommendedName>
        <fullName evidence="5 15">CDP-diacylglycerol--glycerol-3-phosphate 3-phosphatidyltransferase</fullName>
        <ecNumber evidence="4 15">2.7.8.5</ecNumber>
    </recommendedName>
</protein>
<dbReference type="InterPro" id="IPR043130">
    <property type="entry name" value="CDP-OH_PTrfase_TM_dom"/>
</dbReference>
<evidence type="ECO:0000256" key="13">
    <source>
        <dbReference type="ARBA" id="ARBA00023264"/>
    </source>
</evidence>
<keyword evidence="11 17" id="KW-0472">Membrane</keyword>
<dbReference type="AlphaFoldDB" id="A0A8J2BUX3"/>
<keyword evidence="13" id="KW-1208">Phospholipid metabolism</keyword>
<evidence type="ECO:0000256" key="14">
    <source>
        <dbReference type="ARBA" id="ARBA00048586"/>
    </source>
</evidence>
<dbReference type="NCBIfam" id="TIGR00560">
    <property type="entry name" value="pgsA"/>
    <property type="match status" value="1"/>
</dbReference>
<evidence type="ECO:0000256" key="8">
    <source>
        <dbReference type="ARBA" id="ARBA00022692"/>
    </source>
</evidence>
<dbReference type="InterPro" id="IPR004570">
    <property type="entry name" value="Phosphatidylglycerol_P_synth"/>
</dbReference>
<evidence type="ECO:0000256" key="5">
    <source>
        <dbReference type="ARBA" id="ARBA00014944"/>
    </source>
</evidence>
<proteinExistence type="inferred from homology"/>
<dbReference type="PROSITE" id="PS00379">
    <property type="entry name" value="CDP_ALCOHOL_P_TRANSF"/>
    <property type="match status" value="1"/>
</dbReference>
<comment type="catalytic activity">
    <reaction evidence="14">
        <text>a CDP-1,2-diacyl-sn-glycerol + sn-glycerol 3-phosphate = a 1,2-diacyl-sn-glycero-3-phospho-(1'-sn-glycero-3'-phosphate) + CMP + H(+)</text>
        <dbReference type="Rhea" id="RHEA:12593"/>
        <dbReference type="ChEBI" id="CHEBI:15378"/>
        <dbReference type="ChEBI" id="CHEBI:57597"/>
        <dbReference type="ChEBI" id="CHEBI:58332"/>
        <dbReference type="ChEBI" id="CHEBI:60110"/>
        <dbReference type="ChEBI" id="CHEBI:60377"/>
        <dbReference type="EC" id="2.7.8.5"/>
    </reaction>
</comment>